<evidence type="ECO:0000256" key="2">
    <source>
        <dbReference type="ARBA" id="ARBA00022630"/>
    </source>
</evidence>
<evidence type="ECO:0000256" key="4">
    <source>
        <dbReference type="ARBA" id="ARBA00023002"/>
    </source>
</evidence>
<sequence length="407" mass="44634">MVKSVVIIGASHAAAQTCVSLRQGGWEGDITVIGDEAVLPYHRPPLSKDFLSGQKSIDDILIRPAEVYEKAKIDLKLGHRVGSINRHEKSVLTDDGQVFSYDKLVLTTGARIRRLPIAGEDLEGVFYLRDTKDVLAIKAKAETATKAVIIGGGYIGLETAASLRKQGLEVVVLEAMPRILQRVTAPEMSQFYKRIHKEEGVEIFETVIASEIQKTDKGLSVSTSCEKTFQADMVIIGIGVIPNIDLAETAGLNIGNGIEVNAFCQTSDPDIYAAGDVSWHYNAIYDTHLRLESVPNATEQAKVVAQHINGTPKPYNSLPWFWSDQFDLKLQIAGLSTGYDEVIIRGDAETSRNFAAYYFKKGRFIAVDAVNAPRDFMFGKMSLTKGVNLDRSKLANLSIDLKNCVAL</sequence>
<dbReference type="Proteomes" id="UP000282211">
    <property type="component" value="Unassembled WGS sequence"/>
</dbReference>
<dbReference type="GO" id="GO:0016651">
    <property type="term" value="F:oxidoreductase activity, acting on NAD(P)H"/>
    <property type="evidence" value="ECO:0007669"/>
    <property type="project" value="TreeGrafter"/>
</dbReference>
<evidence type="ECO:0000313" key="8">
    <source>
        <dbReference type="Proteomes" id="UP000282211"/>
    </source>
</evidence>
<evidence type="ECO:0000256" key="1">
    <source>
        <dbReference type="ARBA" id="ARBA00001974"/>
    </source>
</evidence>
<dbReference type="PANTHER" id="PTHR43557">
    <property type="entry name" value="APOPTOSIS-INDUCING FACTOR 1"/>
    <property type="match status" value="1"/>
</dbReference>
<keyword evidence="2" id="KW-0285">Flavoprotein</keyword>
<comment type="caution">
    <text evidence="7">The sequence shown here is derived from an EMBL/GenBank/DDBJ whole genome shotgun (WGS) entry which is preliminary data.</text>
</comment>
<dbReference type="InterPro" id="IPR016156">
    <property type="entry name" value="FAD/NAD-linked_Rdtase_dimer_sf"/>
</dbReference>
<keyword evidence="7" id="KW-0223">Dioxygenase</keyword>
<keyword evidence="8" id="KW-1185">Reference proteome</keyword>
<name>A0A420WIE8_9PROT</name>
<dbReference type="InterPro" id="IPR036188">
    <property type="entry name" value="FAD/NAD-bd_sf"/>
</dbReference>
<organism evidence="7 8">
    <name type="scientific">Litorimonas taeanensis</name>
    <dbReference type="NCBI Taxonomy" id="568099"/>
    <lineage>
        <taxon>Bacteria</taxon>
        <taxon>Pseudomonadati</taxon>
        <taxon>Pseudomonadota</taxon>
        <taxon>Alphaproteobacteria</taxon>
        <taxon>Maricaulales</taxon>
        <taxon>Robiginitomaculaceae</taxon>
    </lineage>
</organism>
<accession>A0A420WIE8</accession>
<dbReference type="InterPro" id="IPR023753">
    <property type="entry name" value="FAD/NAD-binding_dom"/>
</dbReference>
<dbReference type="GO" id="GO:0051213">
    <property type="term" value="F:dioxygenase activity"/>
    <property type="evidence" value="ECO:0007669"/>
    <property type="project" value="UniProtKB-KW"/>
</dbReference>
<dbReference type="InterPro" id="IPR050446">
    <property type="entry name" value="FAD-oxidoreductase/Apoptosis"/>
</dbReference>
<feature type="domain" description="Reductase C-terminal" evidence="6">
    <location>
        <begin position="320"/>
        <end position="404"/>
    </location>
</feature>
<dbReference type="PANTHER" id="PTHR43557:SF2">
    <property type="entry name" value="RIESKE DOMAIN-CONTAINING PROTEIN-RELATED"/>
    <property type="match status" value="1"/>
</dbReference>
<evidence type="ECO:0000313" key="7">
    <source>
        <dbReference type="EMBL" id="RKQ70722.1"/>
    </source>
</evidence>
<dbReference type="EMBL" id="RBII01000001">
    <property type="protein sequence ID" value="RKQ70722.1"/>
    <property type="molecule type" value="Genomic_DNA"/>
</dbReference>
<evidence type="ECO:0000256" key="3">
    <source>
        <dbReference type="ARBA" id="ARBA00022827"/>
    </source>
</evidence>
<dbReference type="SUPFAM" id="SSF55424">
    <property type="entry name" value="FAD/NAD-linked reductases, dimerisation (C-terminal) domain"/>
    <property type="match status" value="1"/>
</dbReference>
<dbReference type="AlphaFoldDB" id="A0A420WIE8"/>
<dbReference type="Pfam" id="PF07992">
    <property type="entry name" value="Pyr_redox_2"/>
    <property type="match status" value="1"/>
</dbReference>
<gene>
    <name evidence="7" type="ORF">DES40_0020</name>
</gene>
<dbReference type="Gene3D" id="3.50.50.60">
    <property type="entry name" value="FAD/NAD(P)-binding domain"/>
    <property type="match status" value="2"/>
</dbReference>
<dbReference type="Gene3D" id="3.30.390.30">
    <property type="match status" value="1"/>
</dbReference>
<protein>
    <submittedName>
        <fullName evidence="7">3-phenylpropionate/trans-cinnamate dioxygenase ferredoxin reductase subunit</fullName>
    </submittedName>
</protein>
<dbReference type="PRINTS" id="PR00411">
    <property type="entry name" value="PNDRDTASEI"/>
</dbReference>
<dbReference type="InParanoid" id="A0A420WIE8"/>
<comment type="cofactor">
    <cofactor evidence="1">
        <name>FAD</name>
        <dbReference type="ChEBI" id="CHEBI:57692"/>
    </cofactor>
</comment>
<dbReference type="FunCoup" id="A0A420WIE8">
    <property type="interactions" value="259"/>
</dbReference>
<reference evidence="7 8" key="1">
    <citation type="submission" date="2018-10" db="EMBL/GenBank/DDBJ databases">
        <title>Genomic Encyclopedia of Type Strains, Phase IV (KMG-IV): sequencing the most valuable type-strain genomes for metagenomic binning, comparative biology and taxonomic classification.</title>
        <authorList>
            <person name="Goeker M."/>
        </authorList>
    </citation>
    <scope>NUCLEOTIDE SEQUENCE [LARGE SCALE GENOMIC DNA]</scope>
    <source>
        <strain evidence="7 8">DSM 22008</strain>
    </source>
</reference>
<evidence type="ECO:0000259" key="6">
    <source>
        <dbReference type="Pfam" id="PF14759"/>
    </source>
</evidence>
<evidence type="ECO:0000259" key="5">
    <source>
        <dbReference type="Pfam" id="PF07992"/>
    </source>
</evidence>
<feature type="domain" description="FAD/NAD(P)-binding" evidence="5">
    <location>
        <begin position="4"/>
        <end position="301"/>
    </location>
</feature>
<dbReference type="GO" id="GO:0005737">
    <property type="term" value="C:cytoplasm"/>
    <property type="evidence" value="ECO:0007669"/>
    <property type="project" value="TreeGrafter"/>
</dbReference>
<dbReference type="SUPFAM" id="SSF51905">
    <property type="entry name" value="FAD/NAD(P)-binding domain"/>
    <property type="match status" value="2"/>
</dbReference>
<proteinExistence type="predicted"/>
<dbReference type="Pfam" id="PF14759">
    <property type="entry name" value="Reductase_C"/>
    <property type="match status" value="1"/>
</dbReference>
<dbReference type="InterPro" id="IPR028202">
    <property type="entry name" value="Reductase_C"/>
</dbReference>
<keyword evidence="3" id="KW-0274">FAD</keyword>
<dbReference type="PRINTS" id="PR00368">
    <property type="entry name" value="FADPNR"/>
</dbReference>
<keyword evidence="4" id="KW-0560">Oxidoreductase</keyword>